<evidence type="ECO:0000256" key="3">
    <source>
        <dbReference type="SAM" id="SignalP"/>
    </source>
</evidence>
<gene>
    <name evidence="4" type="ORF">RED13_001926</name>
</gene>
<dbReference type="PRINTS" id="PR01805">
    <property type="entry name" value="VACJLIPOPROT"/>
</dbReference>
<keyword evidence="2 3" id="KW-0732">Signal</keyword>
<name>A0ABU5BZF6_9GAMM</name>
<evidence type="ECO:0000256" key="2">
    <source>
        <dbReference type="ARBA" id="ARBA00022729"/>
    </source>
</evidence>
<comment type="similarity">
    <text evidence="1">Belongs to the MlaA family.</text>
</comment>
<evidence type="ECO:0000313" key="4">
    <source>
        <dbReference type="EMBL" id="MDX9687496.1"/>
    </source>
</evidence>
<proteinExistence type="inferred from homology"/>
<accession>A0ABU5BZF6</accession>
<dbReference type="RefSeq" id="WP_320331238.1">
    <property type="nucleotide sequence ID" value="NZ_JAVRDO010000004.1"/>
</dbReference>
<feature type="signal peptide" evidence="3">
    <location>
        <begin position="1"/>
        <end position="23"/>
    </location>
</feature>
<dbReference type="PANTHER" id="PTHR30035:SF3">
    <property type="entry name" value="INTERMEMBRANE PHOSPHOLIPID TRANSPORT SYSTEM LIPOPROTEIN MLAA"/>
    <property type="match status" value="1"/>
</dbReference>
<reference evidence="5" key="1">
    <citation type="submission" date="2023-07" db="EMBL/GenBank/DDBJ databases">
        <authorList>
            <person name="de Witt J."/>
        </authorList>
    </citation>
    <scope>NUCLEOTIDE SEQUENCE [LARGE SCALE GENOMIC DNA]</scope>
    <source>
        <strain evidence="5">FZJ</strain>
    </source>
</reference>
<protein>
    <submittedName>
        <fullName evidence="4">VacJ family lipoprotein</fullName>
    </submittedName>
</protein>
<comment type="caution">
    <text evidence="4">The sequence shown here is derived from an EMBL/GenBank/DDBJ whole genome shotgun (WGS) entry which is preliminary data.</text>
</comment>
<feature type="chain" id="PRO_5046590473" evidence="3">
    <location>
        <begin position="24"/>
        <end position="257"/>
    </location>
</feature>
<dbReference type="Proteomes" id="UP001281217">
    <property type="component" value="Unassembled WGS sequence"/>
</dbReference>
<dbReference type="Pfam" id="PF04333">
    <property type="entry name" value="MlaA"/>
    <property type="match status" value="1"/>
</dbReference>
<dbReference type="EMBL" id="JAVRDO010000004">
    <property type="protein sequence ID" value="MDX9687496.1"/>
    <property type="molecule type" value="Genomic_DNA"/>
</dbReference>
<keyword evidence="5" id="KW-1185">Reference proteome</keyword>
<evidence type="ECO:0000256" key="1">
    <source>
        <dbReference type="ARBA" id="ARBA00010634"/>
    </source>
</evidence>
<dbReference type="PANTHER" id="PTHR30035">
    <property type="entry name" value="LIPOPROTEIN VACJ-RELATED"/>
    <property type="match status" value="1"/>
</dbReference>
<sequence length="257" mass="28998">MISKMFKGMAVVCVLLASTAALALDQIPEYRDPLAELTIDSEGNNYQFEHSSLRALKIHDPIEGFNRRMYRFNGQFDRYVYLPAVNAYVKVTPKFVRSGVSNVFANLADVPNLANSLAQGKMQKSGRTTARLLLNTTIGVLGIFDVAKAFGLPQEPEDFGQTLGYYGVPEGPYLVLPLLGPSTLRDTTGRAVDWSIEDAAAFLDNRSYMNDNPWTYGLYALDLRYINGFRYGSLDSPFEYDQVRYLYIKLRELQIKR</sequence>
<evidence type="ECO:0000313" key="5">
    <source>
        <dbReference type="Proteomes" id="UP001281217"/>
    </source>
</evidence>
<keyword evidence="4" id="KW-0449">Lipoprotein</keyword>
<dbReference type="InterPro" id="IPR007428">
    <property type="entry name" value="MlaA"/>
</dbReference>
<organism evidence="4 5">
    <name type="scientific">Halopseudomonas formosensis</name>
    <dbReference type="NCBI Taxonomy" id="1002526"/>
    <lineage>
        <taxon>Bacteria</taxon>
        <taxon>Pseudomonadati</taxon>
        <taxon>Pseudomonadota</taxon>
        <taxon>Gammaproteobacteria</taxon>
        <taxon>Pseudomonadales</taxon>
        <taxon>Pseudomonadaceae</taxon>
        <taxon>Halopseudomonas</taxon>
    </lineage>
</organism>